<sequence>MNSSIKYIRYRLLLLTMAVAQTTAAQLPDKEANKVLGLVKGSLVFMQQEYQGTDLVAEHLFSGREMHTDSSSWQLSLQVKAVPGQKDAADIDAGFRLSTGNARSAAVAVALRFGQWSAANYLLVPASVYNGNRYRAIGNGYNPEYPKEMYYNPSVPLTISNNPRLSIEKGKAAEIALQTGNMATPAVCFFSPAARKGVIILTTQETSWGNNGITLQENASQDSFYIRVSSPAVRKMAPGFGDFHPSGDLAPAWTPGDECMIRLRVYVFDADGIPALLRRFMQVRKDLAPETALRDQLPMSQLLQMGRDICSSNFFHTPRGNYYKPENNNDFQLGWVSGMINTYPMLAMNTVQERQRVGEELDFVVNNLQGKSGYFFGGIKENGEIIPEKINPAFPAVQAMVRKNGDVLLWLMKHLLLLKVQGHAAEIHPSWEAAAQRLAGAFAGTWRQHREFGQYIVPASGEIAVYNSTAGAIAPAGLTLAARYFNRPEWFTIASEAARFYYRRDVAGQGLTGGDCGDISQDANSESAFGFLESLMALYDYSHDPEWLKMAETTAALCATWTMSYAYDFPAGSRLGQLKSNITGAVWASIQNKHAAPGICTGSGDGLFRLFRATGERRYADLVRDIQHAHTEAVNRPGHITSNYLPGSSMERIQPGDAEGKGSIGEFIHTRNSWTETAGMLMAMELPGMYVQTDKGNVYVFDHLTAGVIRKDATGMLINLHNPTSYDARVSVMAETSREARVPLNPAAFHQWPQVQVKAGEKVQLWISRNGKINVR</sequence>
<name>A0ABR7TJB8_9BACT</name>
<comment type="caution">
    <text evidence="2">The sequence shown here is derived from an EMBL/GenBank/DDBJ whole genome shotgun (WGS) entry which is preliminary data.</text>
</comment>
<dbReference type="Proteomes" id="UP000659124">
    <property type="component" value="Unassembled WGS sequence"/>
</dbReference>
<evidence type="ECO:0000256" key="1">
    <source>
        <dbReference type="SAM" id="SignalP"/>
    </source>
</evidence>
<dbReference type="EMBL" id="JACVFC010000001">
    <property type="protein sequence ID" value="MBC9930586.1"/>
    <property type="molecule type" value="Genomic_DNA"/>
</dbReference>
<evidence type="ECO:0000313" key="2">
    <source>
        <dbReference type="EMBL" id="MBC9930586.1"/>
    </source>
</evidence>
<dbReference type="RefSeq" id="WP_188087652.1">
    <property type="nucleotide sequence ID" value="NZ_JACVFC010000001.1"/>
</dbReference>
<keyword evidence="1" id="KW-0732">Signal</keyword>
<evidence type="ECO:0000313" key="3">
    <source>
        <dbReference type="Proteomes" id="UP000659124"/>
    </source>
</evidence>
<organism evidence="2 3">
    <name type="scientific">Chitinophaga qingshengii</name>
    <dbReference type="NCBI Taxonomy" id="1569794"/>
    <lineage>
        <taxon>Bacteria</taxon>
        <taxon>Pseudomonadati</taxon>
        <taxon>Bacteroidota</taxon>
        <taxon>Chitinophagia</taxon>
        <taxon>Chitinophagales</taxon>
        <taxon>Chitinophagaceae</taxon>
        <taxon>Chitinophaga</taxon>
    </lineage>
</organism>
<keyword evidence="3" id="KW-1185">Reference proteome</keyword>
<proteinExistence type="predicted"/>
<dbReference type="InterPro" id="IPR008928">
    <property type="entry name" value="6-hairpin_glycosidase_sf"/>
</dbReference>
<feature type="chain" id="PRO_5045479065" evidence="1">
    <location>
        <begin position="26"/>
        <end position="776"/>
    </location>
</feature>
<protein>
    <submittedName>
        <fullName evidence="2">Uncharacterized protein</fullName>
    </submittedName>
</protein>
<accession>A0ABR7TJB8</accession>
<feature type="signal peptide" evidence="1">
    <location>
        <begin position="1"/>
        <end position="25"/>
    </location>
</feature>
<gene>
    <name evidence="2" type="ORF">ICL07_09400</name>
</gene>
<dbReference type="SUPFAM" id="SSF48208">
    <property type="entry name" value="Six-hairpin glycosidases"/>
    <property type="match status" value="1"/>
</dbReference>
<reference evidence="2 3" key="1">
    <citation type="submission" date="2020-09" db="EMBL/GenBank/DDBJ databases">
        <title>Genome sequences of type strains of Chitinophaga qingshengii and Chitinophaga varians.</title>
        <authorList>
            <person name="Kittiwongwattana C."/>
        </authorList>
    </citation>
    <scope>NUCLEOTIDE SEQUENCE [LARGE SCALE GENOMIC DNA]</scope>
    <source>
        <strain evidence="2 3">JCM 30026</strain>
    </source>
</reference>